<dbReference type="Proteomes" id="UP000248544">
    <property type="component" value="Unassembled WGS sequence"/>
</dbReference>
<protein>
    <recommendedName>
        <fullName evidence="1">Histone acetyltransferase Rv0428c-like SH3 domain-containing protein</fullName>
    </recommendedName>
</protein>
<accession>A0A2W2GYC5</accession>
<name>A0A2W2GYC5_9ACTN</name>
<proteinExistence type="predicted"/>
<reference evidence="2 3" key="1">
    <citation type="submission" date="2018-01" db="EMBL/GenBank/DDBJ databases">
        <title>Draft genome sequence of Sphaerisporangium sp. 7K107.</title>
        <authorList>
            <person name="Sahin N."/>
            <person name="Saygin H."/>
            <person name="Ay H."/>
        </authorList>
    </citation>
    <scope>NUCLEOTIDE SEQUENCE [LARGE SCALE GENOMIC DNA]</scope>
    <source>
        <strain evidence="2 3">7K107</strain>
    </source>
</reference>
<comment type="caution">
    <text evidence="2">The sequence shown here is derived from an EMBL/GenBank/DDBJ whole genome shotgun (WGS) entry which is preliminary data.</text>
</comment>
<sequence length="79" mass="8568">MTARFGGRLVIAISPADVGRRVSIRRHVTGGFRDVVGDLVSWHGGVLAVRRRDGELVEIAEDTLAAGKVVPPPPERRSR</sequence>
<feature type="domain" description="Histone acetyltransferase Rv0428c-like SH3" evidence="1">
    <location>
        <begin position="17"/>
        <end position="67"/>
    </location>
</feature>
<organism evidence="2 3">
    <name type="scientific">Spongiactinospora gelatinilytica</name>
    <dbReference type="NCBI Taxonomy" id="2666298"/>
    <lineage>
        <taxon>Bacteria</taxon>
        <taxon>Bacillati</taxon>
        <taxon>Actinomycetota</taxon>
        <taxon>Actinomycetes</taxon>
        <taxon>Streptosporangiales</taxon>
        <taxon>Streptosporangiaceae</taxon>
        <taxon>Spongiactinospora</taxon>
    </lineage>
</organism>
<dbReference type="InterPro" id="IPR056934">
    <property type="entry name" value="SH3_Rv0428c"/>
</dbReference>
<dbReference type="RefSeq" id="WP_111168875.1">
    <property type="nucleotide sequence ID" value="NZ_POUA01000150.1"/>
</dbReference>
<keyword evidence="3" id="KW-1185">Reference proteome</keyword>
<dbReference type="Pfam" id="PF24551">
    <property type="entry name" value="SH3_Rv0428c"/>
    <property type="match status" value="1"/>
</dbReference>
<evidence type="ECO:0000313" key="3">
    <source>
        <dbReference type="Proteomes" id="UP000248544"/>
    </source>
</evidence>
<dbReference type="EMBL" id="POUA01000150">
    <property type="protein sequence ID" value="PZG42630.1"/>
    <property type="molecule type" value="Genomic_DNA"/>
</dbReference>
<dbReference type="AlphaFoldDB" id="A0A2W2GYC5"/>
<gene>
    <name evidence="2" type="ORF">C1I98_19475</name>
</gene>
<evidence type="ECO:0000259" key="1">
    <source>
        <dbReference type="Pfam" id="PF24551"/>
    </source>
</evidence>
<evidence type="ECO:0000313" key="2">
    <source>
        <dbReference type="EMBL" id="PZG42630.1"/>
    </source>
</evidence>